<sequence length="302" mass="32282">MIRRWSALLLVPLLATARGERSVERGAWSVESQSAPRSTLHAPRSASQPRKVALRIKPRVGDTLRMRFDQVVQSAGPAPPSDPVASRSSAMHVMSRSVVERSDDAGAVVLTITDSATFEAPGIDPRQVDAARRALRGRWARLRVSPVGAMEMVDARPGDVQGSTVAAFSRLPGTLPESPVKVGETWTRDLALPWGAGGGTSPFSAGGKVQVIFRLDSIASGGSHAYVSMRGALARSGVAQGGTHVTTRGTMTGTLLVDLKRGWMTDSRAEFAMVTTWLPIAGTKARPMQLRVTVTQRLHCDD</sequence>
<dbReference type="AlphaFoldDB" id="W0RII5"/>
<dbReference type="InParanoid" id="W0RII5"/>
<dbReference type="Proteomes" id="UP000019151">
    <property type="component" value="Chromosome"/>
</dbReference>
<dbReference type="eggNOG" id="ENOG5034729">
    <property type="taxonomic scope" value="Bacteria"/>
</dbReference>
<feature type="region of interest" description="Disordered" evidence="1">
    <location>
        <begin position="27"/>
        <end position="50"/>
    </location>
</feature>
<dbReference type="HOGENOM" id="CLU_920569_0_0_0"/>
<reference evidence="2 3" key="1">
    <citation type="journal article" date="2014" name="Genome Announc.">
        <title>Genome Sequence and Methylome of Soil Bacterium Gemmatirosa kalamazoonensis KBS708T, a Member of the Rarely Cultivated Gemmatimonadetes Phylum.</title>
        <authorList>
            <person name="Debruyn J.M."/>
            <person name="Radosevich M."/>
            <person name="Wommack K.E."/>
            <person name="Polson S.W."/>
            <person name="Hauser L.J."/>
            <person name="Fawaz M.N."/>
            <person name="Korlach J."/>
            <person name="Tsai Y.C."/>
        </authorList>
    </citation>
    <scope>NUCLEOTIDE SEQUENCE [LARGE SCALE GENOMIC DNA]</scope>
    <source>
        <strain evidence="2 3">KBS708</strain>
    </source>
</reference>
<name>W0RII5_9BACT</name>
<evidence type="ECO:0000313" key="3">
    <source>
        <dbReference type="Proteomes" id="UP000019151"/>
    </source>
</evidence>
<protein>
    <submittedName>
        <fullName evidence="2">Uncharacterized protein</fullName>
    </submittedName>
</protein>
<organism evidence="2 3">
    <name type="scientific">Gemmatirosa kalamazoonensis</name>
    <dbReference type="NCBI Taxonomy" id="861299"/>
    <lineage>
        <taxon>Bacteria</taxon>
        <taxon>Pseudomonadati</taxon>
        <taxon>Gemmatimonadota</taxon>
        <taxon>Gemmatimonadia</taxon>
        <taxon>Gemmatimonadales</taxon>
        <taxon>Gemmatimonadaceae</taxon>
        <taxon>Gemmatirosa</taxon>
    </lineage>
</organism>
<gene>
    <name evidence="2" type="ORF">J421_2695</name>
</gene>
<dbReference type="EMBL" id="CP007128">
    <property type="protein sequence ID" value="AHG90232.1"/>
    <property type="molecule type" value="Genomic_DNA"/>
</dbReference>
<evidence type="ECO:0000313" key="2">
    <source>
        <dbReference type="EMBL" id="AHG90232.1"/>
    </source>
</evidence>
<dbReference type="KEGG" id="gba:J421_2695"/>
<accession>W0RII5</accession>
<dbReference type="RefSeq" id="WP_025411702.1">
    <property type="nucleotide sequence ID" value="NZ_CP007128.1"/>
</dbReference>
<dbReference type="OrthoDB" id="9829022at2"/>
<keyword evidence="3" id="KW-1185">Reference proteome</keyword>
<evidence type="ECO:0000256" key="1">
    <source>
        <dbReference type="SAM" id="MobiDB-lite"/>
    </source>
</evidence>
<proteinExistence type="predicted"/>
<dbReference type="STRING" id="861299.J421_2695"/>